<evidence type="ECO:0008006" key="3">
    <source>
        <dbReference type="Google" id="ProtNLM"/>
    </source>
</evidence>
<proteinExistence type="predicted"/>
<dbReference type="STRING" id="104452.A0A0L7LMH1"/>
<dbReference type="AlphaFoldDB" id="A0A0L7LMH1"/>
<gene>
    <name evidence="1" type="ORF">OBRU01_04566</name>
</gene>
<reference evidence="1 2" key="1">
    <citation type="journal article" date="2015" name="Genome Biol. Evol.">
        <title>The genome of winter moth (Operophtera brumata) provides a genomic perspective on sexual dimorphism and phenology.</title>
        <authorList>
            <person name="Derks M.F."/>
            <person name="Smit S."/>
            <person name="Salis L."/>
            <person name="Schijlen E."/>
            <person name="Bossers A."/>
            <person name="Mateman C."/>
            <person name="Pijl A.S."/>
            <person name="de Ridder D."/>
            <person name="Groenen M.A."/>
            <person name="Visser M.E."/>
            <person name="Megens H.J."/>
        </authorList>
    </citation>
    <scope>NUCLEOTIDE SEQUENCE [LARGE SCALE GENOMIC DNA]</scope>
    <source>
        <strain evidence="1">WM2013NL</strain>
        <tissue evidence="1">Head and thorax</tissue>
    </source>
</reference>
<dbReference type="Proteomes" id="UP000037510">
    <property type="component" value="Unassembled WGS sequence"/>
</dbReference>
<name>A0A0L7LMH1_OPEBR</name>
<sequence length="190" mass="22306">MTTQAVDQSEIRNRSKILLIHGVAEENKEVTATAVSRVVISQLKHAEFSIKDISRWHRMGRSSNDRPRLILVKFRDVSLRDKLWFSKTHLKDSGITISKFLTKARHEVFMQARQRFGVAKCWTREGYVFVVGPDDIRHRVSCLADLDRISGQRATDQSLLTSSRRRYRRWWQYPRNTQRPKQEVQKSSIP</sequence>
<dbReference type="EMBL" id="JTDY01000588">
    <property type="protein sequence ID" value="KOB76554.1"/>
    <property type="molecule type" value="Genomic_DNA"/>
</dbReference>
<keyword evidence="2" id="KW-1185">Reference proteome</keyword>
<evidence type="ECO:0000313" key="1">
    <source>
        <dbReference type="EMBL" id="KOB76554.1"/>
    </source>
</evidence>
<comment type="caution">
    <text evidence="1">The sequence shown here is derived from an EMBL/GenBank/DDBJ whole genome shotgun (WGS) entry which is preliminary data.</text>
</comment>
<accession>A0A0L7LMH1</accession>
<protein>
    <recommendedName>
        <fullName evidence="3">Endonuclease-reverse transcriptase</fullName>
    </recommendedName>
</protein>
<evidence type="ECO:0000313" key="2">
    <source>
        <dbReference type="Proteomes" id="UP000037510"/>
    </source>
</evidence>
<organism evidence="1 2">
    <name type="scientific">Operophtera brumata</name>
    <name type="common">Winter moth</name>
    <name type="synonym">Phalaena brumata</name>
    <dbReference type="NCBI Taxonomy" id="104452"/>
    <lineage>
        <taxon>Eukaryota</taxon>
        <taxon>Metazoa</taxon>
        <taxon>Ecdysozoa</taxon>
        <taxon>Arthropoda</taxon>
        <taxon>Hexapoda</taxon>
        <taxon>Insecta</taxon>
        <taxon>Pterygota</taxon>
        <taxon>Neoptera</taxon>
        <taxon>Endopterygota</taxon>
        <taxon>Lepidoptera</taxon>
        <taxon>Glossata</taxon>
        <taxon>Ditrysia</taxon>
        <taxon>Geometroidea</taxon>
        <taxon>Geometridae</taxon>
        <taxon>Larentiinae</taxon>
        <taxon>Operophtera</taxon>
    </lineage>
</organism>